<comment type="caution">
    <text evidence="2">The sequence shown here is derived from an EMBL/GenBank/DDBJ whole genome shotgun (WGS) entry which is preliminary data.</text>
</comment>
<gene>
    <name evidence="2" type="ORF">ROTO_36780</name>
</gene>
<accession>A0A0L6CQ60</accession>
<name>A0A0L6CQ60_9RHOB</name>
<dbReference type="AlphaFoldDB" id="A0A0L6CQ60"/>
<dbReference type="STRING" id="74031.SAMN04488077_11175"/>
<feature type="transmembrane region" description="Helical" evidence="1">
    <location>
        <begin position="72"/>
        <end position="95"/>
    </location>
</feature>
<evidence type="ECO:0000313" key="3">
    <source>
        <dbReference type="Proteomes" id="UP000037046"/>
    </source>
</evidence>
<organism evidence="2 3">
    <name type="scientific">Roseovarius tolerans</name>
    <dbReference type="NCBI Taxonomy" id="74031"/>
    <lineage>
        <taxon>Bacteria</taxon>
        <taxon>Pseudomonadati</taxon>
        <taxon>Pseudomonadota</taxon>
        <taxon>Alphaproteobacteria</taxon>
        <taxon>Rhodobacterales</taxon>
        <taxon>Roseobacteraceae</taxon>
        <taxon>Roseovarius</taxon>
    </lineage>
</organism>
<keyword evidence="1" id="KW-1133">Transmembrane helix</keyword>
<dbReference type="RefSeq" id="WP_050664473.1">
    <property type="nucleotide sequence ID" value="NZ_CP118494.1"/>
</dbReference>
<feature type="transmembrane region" description="Helical" evidence="1">
    <location>
        <begin position="101"/>
        <end position="118"/>
    </location>
</feature>
<protein>
    <recommendedName>
        <fullName evidence="4">Cytochrome b561</fullName>
    </recommendedName>
</protein>
<keyword evidence="1" id="KW-0472">Membrane</keyword>
<proteinExistence type="predicted"/>
<reference evidence="3" key="1">
    <citation type="submission" date="2015-07" db="EMBL/GenBank/DDBJ databases">
        <title>Draft Genome Sequence of Roseovarius tolerans EL-164, a producer of N-Acylated Alanine Methyl Esters (NAMEs).</title>
        <authorList>
            <person name="Voget S."/>
            <person name="Bruns H."/>
            <person name="Wagner-Doebler I."/>
            <person name="Schulz S."/>
            <person name="Daniel R."/>
        </authorList>
    </citation>
    <scope>NUCLEOTIDE SEQUENCE [LARGE SCALE GENOMIC DNA]</scope>
    <source>
        <strain evidence="3">EL-164</strain>
    </source>
</reference>
<keyword evidence="1" id="KW-0812">Transmembrane</keyword>
<evidence type="ECO:0000256" key="1">
    <source>
        <dbReference type="SAM" id="Phobius"/>
    </source>
</evidence>
<sequence>MRRRATITLHWLNLLLLLFVLGDGGATQWLSLLYAACALTMCALALVFGLMSGPGPKLEGAVRALHPWLHRAIYALLGWGALALLAETLATHLPGPTARKLLLALLAVTALHAVFNLWRHTALGDGALRRITPRRIHHIL</sequence>
<feature type="transmembrane region" description="Helical" evidence="1">
    <location>
        <begin position="32"/>
        <end position="51"/>
    </location>
</feature>
<keyword evidence="3" id="KW-1185">Reference proteome</keyword>
<evidence type="ECO:0008006" key="4">
    <source>
        <dbReference type="Google" id="ProtNLM"/>
    </source>
</evidence>
<dbReference type="PATRIC" id="fig|74031.6.peg.3784"/>
<dbReference type="Proteomes" id="UP000037046">
    <property type="component" value="Unassembled WGS sequence"/>
</dbReference>
<evidence type="ECO:0000313" key="2">
    <source>
        <dbReference type="EMBL" id="KNX39790.1"/>
    </source>
</evidence>
<dbReference type="EMBL" id="LGVV01000108">
    <property type="protein sequence ID" value="KNX39790.1"/>
    <property type="molecule type" value="Genomic_DNA"/>
</dbReference>